<dbReference type="InterPro" id="IPR003593">
    <property type="entry name" value="AAA+_ATPase"/>
</dbReference>
<evidence type="ECO:0000256" key="4">
    <source>
        <dbReference type="ARBA" id="ARBA00022840"/>
    </source>
</evidence>
<dbReference type="PANTHER" id="PTHR24221:SF654">
    <property type="entry name" value="ATP-BINDING CASSETTE SUB-FAMILY B MEMBER 6"/>
    <property type="match status" value="1"/>
</dbReference>
<evidence type="ECO:0000313" key="9">
    <source>
        <dbReference type="Proteomes" id="UP000176834"/>
    </source>
</evidence>
<dbReference type="FunFam" id="3.40.50.300:FF:000218">
    <property type="entry name" value="Multidrug ABC transporter ATP-binding protein"/>
    <property type="match status" value="1"/>
</dbReference>
<proteinExistence type="predicted"/>
<dbReference type="PROSITE" id="PS00211">
    <property type="entry name" value="ABC_TRANSPORTER_1"/>
    <property type="match status" value="1"/>
</dbReference>
<evidence type="ECO:0000256" key="3">
    <source>
        <dbReference type="ARBA" id="ARBA00022741"/>
    </source>
</evidence>
<dbReference type="GO" id="GO:0016887">
    <property type="term" value="F:ATP hydrolysis activity"/>
    <property type="evidence" value="ECO:0007669"/>
    <property type="project" value="InterPro"/>
</dbReference>
<comment type="subcellular location">
    <subcellularLocation>
        <location evidence="1">Membrane</location>
        <topology evidence="1">Multi-pass membrane protein</topology>
    </subcellularLocation>
</comment>
<organism evidence="8 9">
    <name type="scientific">Candidatus Yanofskybacteria bacterium RIFCSPHIGHO2_02_FULL_38_22b</name>
    <dbReference type="NCBI Taxonomy" id="1802673"/>
    <lineage>
        <taxon>Bacteria</taxon>
        <taxon>Candidatus Yanofskyibacteriota</taxon>
    </lineage>
</organism>
<dbReference type="InterPro" id="IPR003439">
    <property type="entry name" value="ABC_transporter-like_ATP-bd"/>
</dbReference>
<sequence>MGESGVGKTTLIDLICRYYDSSEGKIMIGGNNIKCLTLNSLRSQMAVVPQDVSLFNDTIRLNIAYGDIDKMKDERVIEEAARVSYAHNFITGKRFVDGYDQIVGERGVKLSAGQKQRVAIARALVRDPKILILDEATSALDSESEMYVQQALEVLIKSRTTLIIAHRLSTVKKADKIVVLHDGGVAEIGRHDELLALNGIYKKLVDLQSFQE</sequence>
<reference evidence="8 9" key="1">
    <citation type="journal article" date="2016" name="Nat. Commun.">
        <title>Thousands of microbial genomes shed light on interconnected biogeochemical processes in an aquifer system.</title>
        <authorList>
            <person name="Anantharaman K."/>
            <person name="Brown C.T."/>
            <person name="Hug L.A."/>
            <person name="Sharon I."/>
            <person name="Castelle C.J."/>
            <person name="Probst A.J."/>
            <person name="Thomas B.C."/>
            <person name="Singh A."/>
            <person name="Wilkins M.J."/>
            <person name="Karaoz U."/>
            <person name="Brodie E.L."/>
            <person name="Williams K.H."/>
            <person name="Hubbard S.S."/>
            <person name="Banfield J.F."/>
        </authorList>
    </citation>
    <scope>NUCLEOTIDE SEQUENCE [LARGE SCALE GENOMIC DNA]</scope>
</reference>
<dbReference type="SUPFAM" id="SSF52540">
    <property type="entry name" value="P-loop containing nucleoside triphosphate hydrolases"/>
    <property type="match status" value="1"/>
</dbReference>
<dbReference type="InterPro" id="IPR017871">
    <property type="entry name" value="ABC_transporter-like_CS"/>
</dbReference>
<evidence type="ECO:0000256" key="6">
    <source>
        <dbReference type="ARBA" id="ARBA00023136"/>
    </source>
</evidence>
<accession>A0A1F8F5P6</accession>
<dbReference type="GO" id="GO:0005524">
    <property type="term" value="F:ATP binding"/>
    <property type="evidence" value="ECO:0007669"/>
    <property type="project" value="UniProtKB-KW"/>
</dbReference>
<dbReference type="Gene3D" id="3.40.50.300">
    <property type="entry name" value="P-loop containing nucleotide triphosphate hydrolases"/>
    <property type="match status" value="1"/>
</dbReference>
<comment type="caution">
    <text evidence="8">The sequence shown here is derived from an EMBL/GenBank/DDBJ whole genome shotgun (WGS) entry which is preliminary data.</text>
</comment>
<dbReference type="Pfam" id="PF00005">
    <property type="entry name" value="ABC_tran"/>
    <property type="match status" value="1"/>
</dbReference>
<dbReference type="InterPro" id="IPR039421">
    <property type="entry name" value="Type_1_exporter"/>
</dbReference>
<evidence type="ECO:0000256" key="5">
    <source>
        <dbReference type="ARBA" id="ARBA00022989"/>
    </source>
</evidence>
<keyword evidence="4" id="KW-0067">ATP-binding</keyword>
<dbReference type="InterPro" id="IPR027417">
    <property type="entry name" value="P-loop_NTPase"/>
</dbReference>
<gene>
    <name evidence="8" type="ORF">A3B86_00650</name>
</gene>
<keyword evidence="6" id="KW-0472">Membrane</keyword>
<evidence type="ECO:0000256" key="1">
    <source>
        <dbReference type="ARBA" id="ARBA00004141"/>
    </source>
</evidence>
<dbReference type="GO" id="GO:0034040">
    <property type="term" value="F:ATPase-coupled lipid transmembrane transporter activity"/>
    <property type="evidence" value="ECO:0007669"/>
    <property type="project" value="TreeGrafter"/>
</dbReference>
<keyword evidence="3" id="KW-0547">Nucleotide-binding</keyword>
<name>A0A1F8F5P6_9BACT</name>
<feature type="domain" description="ABC transporter" evidence="7">
    <location>
        <begin position="1"/>
        <end position="207"/>
    </location>
</feature>
<evidence type="ECO:0000313" key="8">
    <source>
        <dbReference type="EMBL" id="OGN07589.1"/>
    </source>
</evidence>
<dbReference type="PROSITE" id="PS50893">
    <property type="entry name" value="ABC_TRANSPORTER_2"/>
    <property type="match status" value="1"/>
</dbReference>
<dbReference type="PANTHER" id="PTHR24221">
    <property type="entry name" value="ATP-BINDING CASSETTE SUB-FAMILY B"/>
    <property type="match status" value="1"/>
</dbReference>
<dbReference type="GO" id="GO:0016020">
    <property type="term" value="C:membrane"/>
    <property type="evidence" value="ECO:0007669"/>
    <property type="project" value="UniProtKB-SubCell"/>
</dbReference>
<dbReference type="Proteomes" id="UP000176834">
    <property type="component" value="Unassembled WGS sequence"/>
</dbReference>
<keyword evidence="5" id="KW-1133">Transmembrane helix</keyword>
<dbReference type="SMART" id="SM00382">
    <property type="entry name" value="AAA"/>
    <property type="match status" value="1"/>
</dbReference>
<dbReference type="EMBL" id="MGJN01000004">
    <property type="protein sequence ID" value="OGN07589.1"/>
    <property type="molecule type" value="Genomic_DNA"/>
</dbReference>
<keyword evidence="2" id="KW-0812">Transmembrane</keyword>
<evidence type="ECO:0000259" key="7">
    <source>
        <dbReference type="PROSITE" id="PS50893"/>
    </source>
</evidence>
<dbReference type="AlphaFoldDB" id="A0A1F8F5P6"/>
<protein>
    <recommendedName>
        <fullName evidence="7">ABC transporter domain-containing protein</fullName>
    </recommendedName>
</protein>
<evidence type="ECO:0000256" key="2">
    <source>
        <dbReference type="ARBA" id="ARBA00022692"/>
    </source>
</evidence>